<accession>A0AAX6G069</accession>
<feature type="compositionally biased region" description="Low complexity" evidence="1">
    <location>
        <begin position="1"/>
        <end position="12"/>
    </location>
</feature>
<dbReference type="PROSITE" id="PS51886">
    <property type="entry name" value="TLDC"/>
    <property type="match status" value="1"/>
</dbReference>
<gene>
    <name evidence="3" type="ORF">M6B38_130600</name>
</gene>
<feature type="domain" description="TLDc" evidence="2">
    <location>
        <begin position="280"/>
        <end position="472"/>
    </location>
</feature>
<dbReference type="Pfam" id="PF07534">
    <property type="entry name" value="TLD"/>
    <property type="match status" value="1"/>
</dbReference>
<reference evidence="3" key="1">
    <citation type="journal article" date="2023" name="GigaByte">
        <title>Genome assembly of the bearded iris, Iris pallida Lam.</title>
        <authorList>
            <person name="Bruccoleri R.E."/>
            <person name="Oakeley E.J."/>
            <person name="Faust A.M.E."/>
            <person name="Altorfer M."/>
            <person name="Dessus-Babus S."/>
            <person name="Burckhardt D."/>
            <person name="Oertli M."/>
            <person name="Naumann U."/>
            <person name="Petersen F."/>
            <person name="Wong J."/>
        </authorList>
    </citation>
    <scope>NUCLEOTIDE SEQUENCE</scope>
    <source>
        <strain evidence="3">GSM-AAB239-AS_SAM_17_03QT</strain>
    </source>
</reference>
<protein>
    <recommendedName>
        <fullName evidence="2">TLDc domain-containing protein</fullName>
    </recommendedName>
</protein>
<name>A0AAX6G069_IRIPA</name>
<dbReference type="InterPro" id="IPR006571">
    <property type="entry name" value="TLDc_dom"/>
</dbReference>
<dbReference type="AlphaFoldDB" id="A0AAX6G069"/>
<evidence type="ECO:0000256" key="1">
    <source>
        <dbReference type="SAM" id="MobiDB-lite"/>
    </source>
</evidence>
<dbReference type="EMBL" id="JANAVB010024800">
    <property type="protein sequence ID" value="KAJ6821823.1"/>
    <property type="molecule type" value="Genomic_DNA"/>
</dbReference>
<comment type="caution">
    <text evidence="3">The sequence shown here is derived from an EMBL/GenBank/DDBJ whole genome shotgun (WGS) entry which is preliminary data.</text>
</comment>
<evidence type="ECO:0000259" key="2">
    <source>
        <dbReference type="PROSITE" id="PS51886"/>
    </source>
</evidence>
<evidence type="ECO:0000313" key="3">
    <source>
        <dbReference type="EMBL" id="KAJ6821823.1"/>
    </source>
</evidence>
<dbReference type="Proteomes" id="UP001140949">
    <property type="component" value="Unassembled WGS sequence"/>
</dbReference>
<feature type="region of interest" description="Disordered" evidence="1">
    <location>
        <begin position="1"/>
        <end position="24"/>
    </location>
</feature>
<evidence type="ECO:0000313" key="4">
    <source>
        <dbReference type="Proteomes" id="UP001140949"/>
    </source>
</evidence>
<dbReference type="PANTHER" id="PTHR23354:SF104">
    <property type="entry name" value="TLD-DOMAIN CONTAINING NUCLEOLAR PROTEIN"/>
    <property type="match status" value="1"/>
</dbReference>
<organism evidence="3 4">
    <name type="scientific">Iris pallida</name>
    <name type="common">Sweet iris</name>
    <dbReference type="NCBI Taxonomy" id="29817"/>
    <lineage>
        <taxon>Eukaryota</taxon>
        <taxon>Viridiplantae</taxon>
        <taxon>Streptophyta</taxon>
        <taxon>Embryophyta</taxon>
        <taxon>Tracheophyta</taxon>
        <taxon>Spermatophyta</taxon>
        <taxon>Magnoliopsida</taxon>
        <taxon>Liliopsida</taxon>
        <taxon>Asparagales</taxon>
        <taxon>Iridaceae</taxon>
        <taxon>Iridoideae</taxon>
        <taxon>Irideae</taxon>
        <taxon>Iris</taxon>
    </lineage>
</organism>
<proteinExistence type="predicted"/>
<sequence length="528" mass="57381">MGASASSSSSSSPELQEEESIATSTGSLPFLRSSFSKLSNDSDSVSSTSLAQVFSLKTPKSIPSSPVTFPSLLSSLGPSLSSLLFPTATATWLQFLRGYNRCCSRQPASSSLALLFRLFSQTCLHAGIPCSLDLDDDKVSGFFAPTDLLSLLSLCWVMALHSKAPEGAGGGGGQGLVLPDLTHLVLSAMVASGEVEDEGDAWDFDVSRSEKRMAASKVHVWMLSTIPGLTGCFPEYVREKLRSCAVSGDSPILSADDTSIKDGKDTFLLECGRAWAISLTLRTTLGDEFLGPSFPGAVSMSFDHILYRSSLDGKGLNRFWSNVEGYNGSLLILISASSTVPGESKDGGRTWVIGILTDQGFENRKTFYGDSGYLYAISPIFRVFSPSGKDKNFMYSHSHPTGKIYEPNPKPVGLAFGGTLGSERIFIDEDFSRVTVRHHAVDKTYQHGSLIPSQGFLPVEASLLEVEVWGFGGKAAKEQQDAYKNRETLFSDQRRKVDLKTFGNWEDSPEKMMMDMVSDPNRVRREDR</sequence>
<dbReference type="SMART" id="SM00584">
    <property type="entry name" value="TLDc"/>
    <property type="match status" value="1"/>
</dbReference>
<reference evidence="3" key="2">
    <citation type="submission" date="2023-04" db="EMBL/GenBank/DDBJ databases">
        <authorList>
            <person name="Bruccoleri R.E."/>
            <person name="Oakeley E.J."/>
            <person name="Faust A.-M."/>
            <person name="Dessus-Babus S."/>
            <person name="Altorfer M."/>
            <person name="Burckhardt D."/>
            <person name="Oertli M."/>
            <person name="Naumann U."/>
            <person name="Petersen F."/>
            <person name="Wong J."/>
        </authorList>
    </citation>
    <scope>NUCLEOTIDE SEQUENCE</scope>
    <source>
        <strain evidence="3">GSM-AAB239-AS_SAM_17_03QT</strain>
        <tissue evidence="3">Leaf</tissue>
    </source>
</reference>
<dbReference type="PANTHER" id="PTHR23354">
    <property type="entry name" value="NUCLEOLAR PROTEIN 7/ESTROGEN RECEPTOR COACTIVATOR-RELATED"/>
    <property type="match status" value="1"/>
</dbReference>
<keyword evidence="4" id="KW-1185">Reference proteome</keyword>